<protein>
    <submittedName>
        <fullName evidence="3">DUF5106 domain-containing protein</fullName>
    </submittedName>
</protein>
<dbReference type="InterPro" id="IPR012336">
    <property type="entry name" value="Thioredoxin-like_fold"/>
</dbReference>
<reference evidence="3 4" key="1">
    <citation type="submission" date="2016-10" db="EMBL/GenBank/DDBJ databases">
        <title>Arsenicibacter rosenii gen. nov., sp. nov., an efficient arsenic-methylating bacterium isolated from an arsenic-contaminated paddy soil.</title>
        <authorList>
            <person name="Huang K."/>
        </authorList>
    </citation>
    <scope>NUCLEOTIDE SEQUENCE [LARGE SCALE GENOMIC DNA]</scope>
    <source>
        <strain evidence="3 4">SM-1</strain>
    </source>
</reference>
<evidence type="ECO:0000313" key="4">
    <source>
        <dbReference type="Proteomes" id="UP000181790"/>
    </source>
</evidence>
<proteinExistence type="predicted"/>
<dbReference type="OrthoDB" id="6399635at2"/>
<gene>
    <name evidence="3" type="ORF">BLX24_17700</name>
</gene>
<accession>A0A1S2VI82</accession>
<dbReference type="Pfam" id="PF13905">
    <property type="entry name" value="Thioredoxin_8"/>
    <property type="match status" value="1"/>
</dbReference>
<dbReference type="Pfam" id="PF17127">
    <property type="entry name" value="DUF5106"/>
    <property type="match status" value="1"/>
</dbReference>
<dbReference type="EMBL" id="MORL01000009">
    <property type="protein sequence ID" value="OIN57926.1"/>
    <property type="molecule type" value="Genomic_DNA"/>
</dbReference>
<dbReference type="InterPro" id="IPR013766">
    <property type="entry name" value="Thioredoxin_domain"/>
</dbReference>
<dbReference type="Pfam" id="PF14289">
    <property type="entry name" value="DUF4369"/>
    <property type="match status" value="1"/>
</dbReference>
<dbReference type="PROSITE" id="PS51352">
    <property type="entry name" value="THIOREDOXIN_2"/>
    <property type="match status" value="1"/>
</dbReference>
<comment type="caution">
    <text evidence="3">The sequence shown here is derived from an EMBL/GenBank/DDBJ whole genome shotgun (WGS) entry which is preliminary data.</text>
</comment>
<feature type="domain" description="Thioredoxin" evidence="2">
    <location>
        <begin position="332"/>
        <end position="475"/>
    </location>
</feature>
<dbReference type="InterPro" id="IPR036249">
    <property type="entry name" value="Thioredoxin-like_sf"/>
</dbReference>
<dbReference type="SUPFAM" id="SSF52833">
    <property type="entry name" value="Thioredoxin-like"/>
    <property type="match status" value="1"/>
</dbReference>
<dbReference type="Gene3D" id="3.40.30.10">
    <property type="entry name" value="Glutaredoxin"/>
    <property type="match status" value="1"/>
</dbReference>
<dbReference type="InterPro" id="IPR025380">
    <property type="entry name" value="DUF4369"/>
</dbReference>
<dbReference type="RefSeq" id="WP_071504515.1">
    <property type="nucleotide sequence ID" value="NZ_MORL01000009.1"/>
</dbReference>
<organism evidence="3 4">
    <name type="scientific">Arsenicibacter rosenii</name>
    <dbReference type="NCBI Taxonomy" id="1750698"/>
    <lineage>
        <taxon>Bacteria</taxon>
        <taxon>Pseudomonadati</taxon>
        <taxon>Bacteroidota</taxon>
        <taxon>Cytophagia</taxon>
        <taxon>Cytophagales</taxon>
        <taxon>Spirosomataceae</taxon>
        <taxon>Arsenicibacter</taxon>
    </lineage>
</organism>
<evidence type="ECO:0000313" key="3">
    <source>
        <dbReference type="EMBL" id="OIN57926.1"/>
    </source>
</evidence>
<sequence length="490" mass="56682">MKKIVCTIFLALAVTASLLAQTTPKPAERFRISGQIKGLKDSTCVLAHWYGPTQYIPKDTAKVDPQGRMVFEGDKLPQGLYLVLTPKQRYFELIITDEQSFSFETDTTNFVSNMKTKGSKENDAFYGYQQQMGKFYEESQAIDAQRKLRNDAVSNAMFNKKKEELAKQAQDYRTTFLKDKAGLFTVKLLSASAEPEVPNPPKAANGRPDSLWQFNYYKQHYWDGIDLTDERFLRTPIFQRKLERYVKELTVQTADSLIKEGESLIAKSKSNKDVMLYIIYYFTSQYEQPKILGTDEVFLHMAEKYYLTGIMPLSDESARDKVRERVNILKPLMNGRVLPAPTVSDTLKRPIDFMNIKSEYLVVFLYDPECGHCREATPKLKKFSEAHKKDTRILAIAVDKSPEDWKKYIREFGVGEWLNGYDFTFRTNYRQQYDVYSTPVVYVLDKDKRILARRMPVEQLDDYFQFLARQKQDLAKKDPAAVKTAAPKGK</sequence>
<dbReference type="Proteomes" id="UP000181790">
    <property type="component" value="Unassembled WGS sequence"/>
</dbReference>
<dbReference type="AlphaFoldDB" id="A0A1S2VI82"/>
<keyword evidence="1" id="KW-0732">Signal</keyword>
<evidence type="ECO:0000256" key="1">
    <source>
        <dbReference type="SAM" id="SignalP"/>
    </source>
</evidence>
<evidence type="ECO:0000259" key="2">
    <source>
        <dbReference type="PROSITE" id="PS51352"/>
    </source>
</evidence>
<dbReference type="CDD" id="cd02966">
    <property type="entry name" value="TlpA_like_family"/>
    <property type="match status" value="1"/>
</dbReference>
<feature type="signal peptide" evidence="1">
    <location>
        <begin position="1"/>
        <end position="20"/>
    </location>
</feature>
<feature type="chain" id="PRO_5010338794" evidence="1">
    <location>
        <begin position="21"/>
        <end position="490"/>
    </location>
</feature>
<name>A0A1S2VI82_9BACT</name>
<keyword evidence="4" id="KW-1185">Reference proteome</keyword>
<dbReference type="InterPro" id="IPR033395">
    <property type="entry name" value="DUF5106"/>
</dbReference>